<accession>A0A2V0NRV7</accession>
<feature type="compositionally biased region" description="Acidic residues" evidence="2">
    <location>
        <begin position="911"/>
        <end position="937"/>
    </location>
</feature>
<feature type="region of interest" description="Disordered" evidence="2">
    <location>
        <begin position="989"/>
        <end position="1048"/>
    </location>
</feature>
<feature type="compositionally biased region" description="Pro residues" evidence="2">
    <location>
        <begin position="997"/>
        <end position="1038"/>
    </location>
</feature>
<feature type="compositionally biased region" description="Gly residues" evidence="2">
    <location>
        <begin position="564"/>
        <end position="578"/>
    </location>
</feature>
<proteinExistence type="predicted"/>
<feature type="compositionally biased region" description="Basic and acidic residues" evidence="2">
    <location>
        <begin position="62"/>
        <end position="72"/>
    </location>
</feature>
<feature type="compositionally biased region" description="Basic and acidic residues" evidence="2">
    <location>
        <begin position="900"/>
        <end position="910"/>
    </location>
</feature>
<feature type="compositionally biased region" description="Basic and acidic residues" evidence="2">
    <location>
        <begin position="106"/>
        <end position="118"/>
    </location>
</feature>
<protein>
    <recommendedName>
        <fullName evidence="3">OTU domain-containing protein</fullName>
    </recommendedName>
</protein>
<dbReference type="InParanoid" id="A0A2V0NRV7"/>
<organism evidence="4 5">
    <name type="scientific">Raphidocelis subcapitata</name>
    <dbReference type="NCBI Taxonomy" id="307507"/>
    <lineage>
        <taxon>Eukaryota</taxon>
        <taxon>Viridiplantae</taxon>
        <taxon>Chlorophyta</taxon>
        <taxon>core chlorophytes</taxon>
        <taxon>Chlorophyceae</taxon>
        <taxon>CS clade</taxon>
        <taxon>Sphaeropleales</taxon>
        <taxon>Selenastraceae</taxon>
        <taxon>Raphidocelis</taxon>
    </lineage>
</organism>
<dbReference type="InterPro" id="IPR003323">
    <property type="entry name" value="OTU_dom"/>
</dbReference>
<feature type="compositionally biased region" description="Basic residues" evidence="2">
    <location>
        <begin position="220"/>
        <end position="230"/>
    </location>
</feature>
<evidence type="ECO:0000256" key="1">
    <source>
        <dbReference type="SAM" id="Coils"/>
    </source>
</evidence>
<dbReference type="SUPFAM" id="SSF54001">
    <property type="entry name" value="Cysteine proteinases"/>
    <property type="match status" value="1"/>
</dbReference>
<feature type="compositionally biased region" description="Low complexity" evidence="2">
    <location>
        <begin position="1039"/>
        <end position="1048"/>
    </location>
</feature>
<evidence type="ECO:0000313" key="5">
    <source>
        <dbReference type="Proteomes" id="UP000247498"/>
    </source>
</evidence>
<reference evidence="4 5" key="1">
    <citation type="journal article" date="2018" name="Sci. Rep.">
        <title>Raphidocelis subcapitata (=Pseudokirchneriella subcapitata) provides an insight into genome evolution and environmental adaptations in the Sphaeropleales.</title>
        <authorList>
            <person name="Suzuki S."/>
            <person name="Yamaguchi H."/>
            <person name="Nakajima N."/>
            <person name="Kawachi M."/>
        </authorList>
    </citation>
    <scope>NUCLEOTIDE SEQUENCE [LARGE SCALE GENOMIC DNA]</scope>
    <source>
        <strain evidence="4 5">NIES-35</strain>
    </source>
</reference>
<name>A0A2V0NRV7_9CHLO</name>
<dbReference type="PROSITE" id="PS50802">
    <property type="entry name" value="OTU"/>
    <property type="match status" value="1"/>
</dbReference>
<keyword evidence="5" id="KW-1185">Reference proteome</keyword>
<feature type="compositionally biased region" description="Basic residues" evidence="2">
    <location>
        <begin position="119"/>
        <end position="141"/>
    </location>
</feature>
<dbReference type="Proteomes" id="UP000247498">
    <property type="component" value="Unassembled WGS sequence"/>
</dbReference>
<feature type="compositionally biased region" description="Basic and acidic residues" evidence="2">
    <location>
        <begin position="948"/>
        <end position="958"/>
    </location>
</feature>
<feature type="region of interest" description="Disordered" evidence="2">
    <location>
        <begin position="880"/>
        <end position="966"/>
    </location>
</feature>
<gene>
    <name evidence="4" type="ORF">Rsub_00995</name>
</gene>
<evidence type="ECO:0000313" key="4">
    <source>
        <dbReference type="EMBL" id="GBF88283.1"/>
    </source>
</evidence>
<dbReference type="CDD" id="cd22744">
    <property type="entry name" value="OTU"/>
    <property type="match status" value="1"/>
</dbReference>
<feature type="region of interest" description="Disordered" evidence="2">
    <location>
        <begin position="504"/>
        <end position="581"/>
    </location>
</feature>
<feature type="region of interest" description="Disordered" evidence="2">
    <location>
        <begin position="199"/>
        <end position="284"/>
    </location>
</feature>
<evidence type="ECO:0000256" key="2">
    <source>
        <dbReference type="SAM" id="MobiDB-lite"/>
    </source>
</evidence>
<feature type="domain" description="OTU" evidence="3">
    <location>
        <begin position="344"/>
        <end position="485"/>
    </location>
</feature>
<feature type="compositionally biased region" description="Low complexity" evidence="2">
    <location>
        <begin position="552"/>
        <end position="563"/>
    </location>
</feature>
<feature type="compositionally biased region" description="Basic and acidic residues" evidence="2">
    <location>
        <begin position="259"/>
        <end position="274"/>
    </location>
</feature>
<feature type="compositionally biased region" description="Low complexity" evidence="2">
    <location>
        <begin position="142"/>
        <end position="181"/>
    </location>
</feature>
<dbReference type="EMBL" id="BDRX01000004">
    <property type="protein sequence ID" value="GBF88283.1"/>
    <property type="molecule type" value="Genomic_DNA"/>
</dbReference>
<feature type="region of interest" description="Disordered" evidence="2">
    <location>
        <begin position="1"/>
        <end position="181"/>
    </location>
</feature>
<evidence type="ECO:0000259" key="3">
    <source>
        <dbReference type="PROSITE" id="PS50802"/>
    </source>
</evidence>
<keyword evidence="1" id="KW-0175">Coiled coil</keyword>
<dbReference type="InterPro" id="IPR038765">
    <property type="entry name" value="Papain-like_cys_pep_sf"/>
</dbReference>
<feature type="compositionally biased region" description="Low complexity" evidence="2">
    <location>
        <begin position="73"/>
        <end position="89"/>
    </location>
</feature>
<dbReference type="PANTHER" id="PTHR34491:SF74">
    <property type="entry name" value="DUF4456 DOMAIN-CONTAINING PROTEIN"/>
    <property type="match status" value="1"/>
</dbReference>
<sequence>MAPRATTPAQRAEKAKAAAARALHRTKSRQQTQAAAREVAARPHVGPSTAPPPGRPSALQEAAERAFAERRPGPAANKAAAVPALAPRAPRTRPPCLQGASSSGGHGRDRCPPLDRLRGAKRAAAKLQQLKRRGLVSRAPRRAQAQRPAAVPSAPPACGAGSGTARGAAAPTGAAAESASAAAIKQLLEAEGLPPLFSRPRAGACGADASMGATAPVQPRRARRRARRSARSGPCKAAAATKAAADSRAGQQRHAARKTAREKAAARARELDQQRRRRETADDEALDAALADRMRQQQQQKEQEEQQQQQQKEQEQQQQQQQQQQQKEQELLAQAMCLLGQLGYTYKPVPGDGHCAFHSLAYGLSLCPCRSTAARLAVVRGLRQSAAAEMRANPECCGALEGGRDQEGEEWEALARAVESGAGGEAAWAGPEALTALANACNTDIYIVGAWQRREFRASSGCATRRLVMLYSSYPVGHFDSLLPPVGDEAAAYVRLKAALPPSEGALPPMRGGARGRRGGRGGGGGGRGARGRGAAGHAEAMDTEGGGGEDGAAPAAVGPGSAAEGGGAGGGDGGGAAGPSSAVTRAVGIGGALGPGKQCQRAFLYSLCSSFQPLFYLARSLATIYLTYAAKRTFGDPAPGALGERDMSFLLYAERDQMRRHAGTDLLKEIMRLLAEQPRGAQHTAVSLEVMNVFGVTALAEAASAGWPAGLGAAAAAAPGAAAPGAVPGGAAAGAAAAAAPGAALGARQHARQQAENLRRHVRSAPRRWDSLTEVMLIAACLAVDAQPPEHEERQLLARAVRDALLRDEDADWADGAWQLGGAIWGQAGARRLPGARIAEVAAMMRRWLGRGRPALEQLVPPSYHGAVAANAAGGVAQRRGGRHGLAHTPAGTAQPIRDYIRGRFRPPDEADGEGEDDDDEWGPEGAADESEEDEVADAKGGNGSADRARAQQEQQREAAAAAQAVAHANAGRQLLDEAVEESGLASFHLYGNHPSPRPFGAPPPEAPAPPTHAAHFPPPPAAQQPPAQPPQPPQPGAPHTAAGAERAATALEVDLTRQAQHLAAARLEGALELLAMLEAGVGGAQQQPQQAPAPAPLPRMHALLQGLREATAAAKALSKDVADLADRLRRLHCSLAPQPSLACEHLLVSESAFVEIDTIFYKKQHGNPPPADEPHADKWQRWLPGRGCTFAGFFSTDGEGADPRAGNAFALDFGWARPSATAPYMQFAAIDPGLHYSIVATNAANGPEGQRTGFFRLNSKEWGHGCGFARDARQRERRVEAAPEFRSAESALPSPETTDLHQLILRNAWAAHLVDFAKERIYGSRRARRSRKRVRTVLRPRMTHRVAQVVMWNSTAITGKWGGTWLRWLTLPGGQPPPRPWRAFVAFGAGSLGRGSRISRKWVFPSKEMAVKVNAMYTERGVGPGPCSYSH</sequence>
<dbReference type="Gene3D" id="3.90.70.80">
    <property type="match status" value="1"/>
</dbReference>
<feature type="compositionally biased region" description="Gly residues" evidence="2">
    <location>
        <begin position="521"/>
        <end position="535"/>
    </location>
</feature>
<comment type="caution">
    <text evidence="4">The sequence shown here is derived from an EMBL/GenBank/DDBJ whole genome shotgun (WGS) entry which is preliminary data.</text>
</comment>
<dbReference type="PANTHER" id="PTHR34491">
    <property type="entry name" value="A-TYPE INCLUSION PROTEIN, PUTATIVE-RELATED"/>
    <property type="match status" value="1"/>
</dbReference>
<feature type="coiled-coil region" evidence="1">
    <location>
        <begin position="286"/>
        <end position="334"/>
    </location>
</feature>